<accession>A0A3S0NXC9</accession>
<evidence type="ECO:0000313" key="1">
    <source>
        <dbReference type="EMBL" id="RUA23006.1"/>
    </source>
</evidence>
<dbReference type="AlphaFoldDB" id="A0A3S0NXC9"/>
<protein>
    <submittedName>
        <fullName evidence="1">Uncharacterized protein</fullName>
    </submittedName>
</protein>
<gene>
    <name evidence="1" type="ORF">DSL92_01650</name>
</gene>
<proteinExistence type="predicted"/>
<reference evidence="1" key="1">
    <citation type="submission" date="2018-12" db="EMBL/GenBank/DDBJ databases">
        <authorList>
            <person name="Jadhav K."/>
            <person name="Kushwaha B."/>
            <person name="Jadhav I."/>
        </authorList>
    </citation>
    <scope>NUCLEOTIDE SEQUENCE [LARGE SCALE GENOMIC DNA]</scope>
    <source>
        <strain evidence="1">SBS 10</strain>
    </source>
</reference>
<dbReference type="EMBL" id="RXHI01000004">
    <property type="protein sequence ID" value="RUA23006.1"/>
    <property type="molecule type" value="Genomic_DNA"/>
</dbReference>
<name>A0A3S0NXC9_9GAMM</name>
<organism evidence="1">
    <name type="scientific">Billgrantia gudaonensis</name>
    <dbReference type="NCBI Taxonomy" id="376427"/>
    <lineage>
        <taxon>Bacteria</taxon>
        <taxon>Pseudomonadati</taxon>
        <taxon>Pseudomonadota</taxon>
        <taxon>Gammaproteobacteria</taxon>
        <taxon>Oceanospirillales</taxon>
        <taxon>Halomonadaceae</taxon>
        <taxon>Billgrantia</taxon>
    </lineage>
</organism>
<sequence>MRLVGFDEFADYPLRICRPIGLKPAEIELLVESACQRIGHRYDLRNIVDLARYHALCRALASSVLTLGSGRPDACDLFDADRTGVSGRPLSHPATASDA</sequence>
<comment type="caution">
    <text evidence="1">The sequence shown here is derived from an EMBL/GenBank/DDBJ whole genome shotgun (WGS) entry which is preliminary data.</text>
</comment>